<gene>
    <name evidence="2" type="ORF">HII17_11495</name>
</gene>
<dbReference type="PANTHER" id="PTHR19328:SF75">
    <property type="entry name" value="ALDOSE SUGAR DEHYDROGENASE YLII"/>
    <property type="match status" value="1"/>
</dbReference>
<keyword evidence="3" id="KW-1185">Reference proteome</keyword>
<reference evidence="2 3" key="1">
    <citation type="submission" date="2020-04" db="EMBL/GenBank/DDBJ databases">
        <title>Thalassotalea sp. M1531, isolated from the surface of marine red alga.</title>
        <authorList>
            <person name="Pang L."/>
            <person name="Lu D.-C."/>
        </authorList>
    </citation>
    <scope>NUCLEOTIDE SEQUENCE [LARGE SCALE GENOMIC DNA]</scope>
    <source>
        <strain evidence="2 3">M1531</strain>
    </source>
</reference>
<evidence type="ECO:0000313" key="2">
    <source>
        <dbReference type="EMBL" id="NMP32195.1"/>
    </source>
</evidence>
<feature type="domain" description="Glucose/Sorbosone dehydrogenase" evidence="1">
    <location>
        <begin position="66"/>
        <end position="393"/>
    </location>
</feature>
<protein>
    <submittedName>
        <fullName evidence="2">PQQ-dependent sugar dehydrogenase</fullName>
    </submittedName>
</protein>
<dbReference type="Gene3D" id="2.120.10.30">
    <property type="entry name" value="TolB, C-terminal domain"/>
    <property type="match status" value="1"/>
</dbReference>
<dbReference type="AlphaFoldDB" id="A0A7Y0Q8I4"/>
<dbReference type="Pfam" id="PF07995">
    <property type="entry name" value="GSDH"/>
    <property type="match status" value="1"/>
</dbReference>
<dbReference type="Proteomes" id="UP000568664">
    <property type="component" value="Unassembled WGS sequence"/>
</dbReference>
<dbReference type="InterPro" id="IPR011042">
    <property type="entry name" value="6-blade_b-propeller_TolB-like"/>
</dbReference>
<accession>A0A7Y0Q8I4</accession>
<sequence>MKARTVSKIAWLSQIKVMLFYYPIKGTWLKQFILLVATSLVALFSLKAVSALPNETYQLKTLATKLHSPWSMVQLPNDTWLITERDGHIVIVKGAKQTRVKLEFEGLYVAGQGGLLDIVLSPNFNESSEILLTYAQGELKSNRLVVAKTTFDGNVFSKPEIIYQVATSKGTPQHYAGRALVLHDNTFLLSSGDGFDYREQSQVITSQLGKVLRINLDGTIPKDNPFANHENPAAHAVFSLGHRNPQGLVYDYDSKQIVSHEHGPAGGDELNYLTSGNNYGWPVITFGKDYSGARISPFTAYEGMRLPTIDWTPSIAPSGMAYYGSIQSSFVSLRRHVLITTLVDKKIYAVNLNNQEFTRTHVFPEINGRLRDVFVTKNGDIAVLTDGKNAELLFITAN</sequence>
<organism evidence="2 3">
    <name type="scientific">Thalassotalea algicola</name>
    <dbReference type="NCBI Taxonomy" id="2716224"/>
    <lineage>
        <taxon>Bacteria</taxon>
        <taxon>Pseudomonadati</taxon>
        <taxon>Pseudomonadota</taxon>
        <taxon>Gammaproteobacteria</taxon>
        <taxon>Alteromonadales</taxon>
        <taxon>Colwelliaceae</taxon>
        <taxon>Thalassotalea</taxon>
    </lineage>
</organism>
<dbReference type="PANTHER" id="PTHR19328">
    <property type="entry name" value="HEDGEHOG-INTERACTING PROTEIN"/>
    <property type="match status" value="1"/>
</dbReference>
<comment type="caution">
    <text evidence="2">The sequence shown here is derived from an EMBL/GenBank/DDBJ whole genome shotgun (WGS) entry which is preliminary data.</text>
</comment>
<dbReference type="RefSeq" id="WP_169075506.1">
    <property type="nucleotide sequence ID" value="NZ_JABBXH010000003.1"/>
</dbReference>
<evidence type="ECO:0000259" key="1">
    <source>
        <dbReference type="Pfam" id="PF07995"/>
    </source>
</evidence>
<dbReference type="InterPro" id="IPR011041">
    <property type="entry name" value="Quinoprot_gluc/sorb_DH_b-prop"/>
</dbReference>
<dbReference type="InterPro" id="IPR012938">
    <property type="entry name" value="Glc/Sorbosone_DH"/>
</dbReference>
<proteinExistence type="predicted"/>
<name>A0A7Y0Q8I4_9GAMM</name>
<dbReference type="EMBL" id="JABBXH010000003">
    <property type="protein sequence ID" value="NMP32195.1"/>
    <property type="molecule type" value="Genomic_DNA"/>
</dbReference>
<dbReference type="SUPFAM" id="SSF50952">
    <property type="entry name" value="Soluble quinoprotein glucose dehydrogenase"/>
    <property type="match status" value="1"/>
</dbReference>
<evidence type="ECO:0000313" key="3">
    <source>
        <dbReference type="Proteomes" id="UP000568664"/>
    </source>
</evidence>